<sequence>MIVPGGGCRGFVGGGGGCGDPCSLFQTQATQTMLQSREGPAMPRMAILLGLMGIGMSSYSSRQLTLHYKPSTSSEPPHRQAKMSSLSEMYQTSPHKDSHTGTQTHTNTHTHLTL</sequence>
<dbReference type="InParanoid" id="A0A4W6DBB3"/>
<reference evidence="2" key="3">
    <citation type="submission" date="2025-09" db="UniProtKB">
        <authorList>
            <consortium name="Ensembl"/>
        </authorList>
    </citation>
    <scope>IDENTIFICATION</scope>
</reference>
<feature type="region of interest" description="Disordered" evidence="1">
    <location>
        <begin position="66"/>
        <end position="114"/>
    </location>
</feature>
<dbReference type="GeneTree" id="ENSGT00940000175191"/>
<protein>
    <submittedName>
        <fullName evidence="2">Uncharacterized protein</fullName>
    </submittedName>
</protein>
<accession>A0A4W6DBB3</accession>
<evidence type="ECO:0000256" key="1">
    <source>
        <dbReference type="SAM" id="MobiDB-lite"/>
    </source>
</evidence>
<evidence type="ECO:0000313" key="3">
    <source>
        <dbReference type="Proteomes" id="UP000314980"/>
    </source>
</evidence>
<feature type="compositionally biased region" description="Polar residues" evidence="1">
    <location>
        <begin position="66"/>
        <end position="75"/>
    </location>
</feature>
<organism evidence="2 3">
    <name type="scientific">Lates calcarifer</name>
    <name type="common">Barramundi</name>
    <name type="synonym">Holocentrus calcarifer</name>
    <dbReference type="NCBI Taxonomy" id="8187"/>
    <lineage>
        <taxon>Eukaryota</taxon>
        <taxon>Metazoa</taxon>
        <taxon>Chordata</taxon>
        <taxon>Craniata</taxon>
        <taxon>Vertebrata</taxon>
        <taxon>Euteleostomi</taxon>
        <taxon>Actinopterygii</taxon>
        <taxon>Neopterygii</taxon>
        <taxon>Teleostei</taxon>
        <taxon>Neoteleostei</taxon>
        <taxon>Acanthomorphata</taxon>
        <taxon>Carangaria</taxon>
        <taxon>Carangaria incertae sedis</taxon>
        <taxon>Centropomidae</taxon>
        <taxon>Lates</taxon>
    </lineage>
</organism>
<keyword evidence="3" id="KW-1185">Reference proteome</keyword>
<reference evidence="3" key="1">
    <citation type="submission" date="2015-09" db="EMBL/GenBank/DDBJ databases">
        <authorList>
            <person name="Sai Rama Sridatta P."/>
        </authorList>
    </citation>
    <scope>NUCLEOTIDE SEQUENCE [LARGE SCALE GENOMIC DNA]</scope>
</reference>
<dbReference type="Ensembl" id="ENSLCAT00010022611.1">
    <property type="protein sequence ID" value="ENSLCAP00010022134.1"/>
    <property type="gene ID" value="ENSLCAG00010010425.1"/>
</dbReference>
<feature type="compositionally biased region" description="Low complexity" evidence="1">
    <location>
        <begin position="100"/>
        <end position="114"/>
    </location>
</feature>
<evidence type="ECO:0000313" key="2">
    <source>
        <dbReference type="Ensembl" id="ENSLCAP00010022134.1"/>
    </source>
</evidence>
<proteinExistence type="predicted"/>
<feature type="compositionally biased region" description="Polar residues" evidence="1">
    <location>
        <begin position="82"/>
        <end position="93"/>
    </location>
</feature>
<reference evidence="2" key="2">
    <citation type="submission" date="2025-08" db="UniProtKB">
        <authorList>
            <consortium name="Ensembl"/>
        </authorList>
    </citation>
    <scope>IDENTIFICATION</scope>
</reference>
<name>A0A4W6DBB3_LATCA</name>
<dbReference type="AlphaFoldDB" id="A0A4W6DBB3"/>
<dbReference type="Proteomes" id="UP000314980">
    <property type="component" value="Unassembled WGS sequence"/>
</dbReference>